<feature type="repeat" description="Solcar" evidence="5">
    <location>
        <begin position="184"/>
        <end position="264"/>
    </location>
</feature>
<evidence type="ECO:0000256" key="3">
    <source>
        <dbReference type="ARBA" id="ARBA00022737"/>
    </source>
</evidence>
<dbReference type="PROSITE" id="PS50920">
    <property type="entry name" value="SOLCAR"/>
    <property type="match status" value="2"/>
</dbReference>
<comment type="similarity">
    <text evidence="6">Belongs to the mitochondrial carrier (TC 2.A.29) family.</text>
</comment>
<dbReference type="InterPro" id="IPR018108">
    <property type="entry name" value="MCP_transmembrane"/>
</dbReference>
<dbReference type="Proteomes" id="UP001165082">
    <property type="component" value="Unassembled WGS sequence"/>
</dbReference>
<evidence type="ECO:0000256" key="4">
    <source>
        <dbReference type="ARBA" id="ARBA00023136"/>
    </source>
</evidence>
<organism evidence="8 9">
    <name type="scientific">Triparma retinervis</name>
    <dbReference type="NCBI Taxonomy" id="2557542"/>
    <lineage>
        <taxon>Eukaryota</taxon>
        <taxon>Sar</taxon>
        <taxon>Stramenopiles</taxon>
        <taxon>Ochrophyta</taxon>
        <taxon>Bolidophyceae</taxon>
        <taxon>Parmales</taxon>
        <taxon>Triparmaceae</taxon>
        <taxon>Triparma</taxon>
    </lineage>
</organism>
<dbReference type="GO" id="GO:0016020">
    <property type="term" value="C:membrane"/>
    <property type="evidence" value="ECO:0007669"/>
    <property type="project" value="UniProtKB-SubCell"/>
</dbReference>
<keyword evidence="2 5" id="KW-0812">Transmembrane</keyword>
<keyword evidence="7" id="KW-1133">Transmembrane helix</keyword>
<protein>
    <recommendedName>
        <fullName evidence="10">Mitochondrial carrier protein</fullName>
    </recommendedName>
</protein>
<name>A0A9W6ZWE3_9STRA</name>
<evidence type="ECO:0008006" key="10">
    <source>
        <dbReference type="Google" id="ProtNLM"/>
    </source>
</evidence>
<evidence type="ECO:0000256" key="6">
    <source>
        <dbReference type="RuleBase" id="RU000488"/>
    </source>
</evidence>
<evidence type="ECO:0000256" key="5">
    <source>
        <dbReference type="PROSITE-ProRule" id="PRU00282"/>
    </source>
</evidence>
<gene>
    <name evidence="8" type="ORF">TrRE_jg3131</name>
</gene>
<keyword evidence="6" id="KW-0813">Transport</keyword>
<accession>A0A9W6ZWE3</accession>
<keyword evidence="9" id="KW-1185">Reference proteome</keyword>
<comment type="subcellular location">
    <subcellularLocation>
        <location evidence="1">Membrane</location>
        <topology evidence="1">Multi-pass membrane protein</topology>
    </subcellularLocation>
</comment>
<dbReference type="EMBL" id="BRXZ01000984">
    <property type="protein sequence ID" value="GMH59231.1"/>
    <property type="molecule type" value="Genomic_DNA"/>
</dbReference>
<dbReference type="AlphaFoldDB" id="A0A9W6ZWE3"/>
<proteinExistence type="inferred from homology"/>
<dbReference type="PANTHER" id="PTHR24089">
    <property type="entry name" value="SOLUTE CARRIER FAMILY 25"/>
    <property type="match status" value="1"/>
</dbReference>
<evidence type="ECO:0000256" key="7">
    <source>
        <dbReference type="SAM" id="Phobius"/>
    </source>
</evidence>
<evidence type="ECO:0000256" key="2">
    <source>
        <dbReference type="ARBA" id="ARBA00022692"/>
    </source>
</evidence>
<keyword evidence="4 5" id="KW-0472">Membrane</keyword>
<comment type="caution">
    <text evidence="8">The sequence shown here is derived from an EMBL/GenBank/DDBJ whole genome shotgun (WGS) entry which is preliminary data.</text>
</comment>
<evidence type="ECO:0000313" key="8">
    <source>
        <dbReference type="EMBL" id="GMH59231.1"/>
    </source>
</evidence>
<dbReference type="Pfam" id="PF00153">
    <property type="entry name" value="Mito_carr"/>
    <property type="match status" value="2"/>
</dbReference>
<dbReference type="OrthoDB" id="756301at2759"/>
<dbReference type="SUPFAM" id="SSF103506">
    <property type="entry name" value="Mitochondrial carrier"/>
    <property type="match status" value="1"/>
</dbReference>
<reference evidence="8" key="1">
    <citation type="submission" date="2022-07" db="EMBL/GenBank/DDBJ databases">
        <title>Genome analysis of Parmales, a sister group of diatoms, reveals the evolutionary specialization of diatoms from phago-mixotrophs to photoautotrophs.</title>
        <authorList>
            <person name="Ban H."/>
            <person name="Sato S."/>
            <person name="Yoshikawa S."/>
            <person name="Kazumasa Y."/>
            <person name="Nakamura Y."/>
            <person name="Ichinomiya M."/>
            <person name="Saitoh K."/>
            <person name="Sato N."/>
            <person name="Blanc-Mathieu R."/>
            <person name="Endo H."/>
            <person name="Kuwata A."/>
            <person name="Ogata H."/>
        </authorList>
    </citation>
    <scope>NUCLEOTIDE SEQUENCE</scope>
</reference>
<evidence type="ECO:0000256" key="1">
    <source>
        <dbReference type="ARBA" id="ARBA00004141"/>
    </source>
</evidence>
<feature type="repeat" description="Solcar" evidence="5">
    <location>
        <begin position="83"/>
        <end position="168"/>
    </location>
</feature>
<dbReference type="Gene3D" id="1.50.40.10">
    <property type="entry name" value="Mitochondrial carrier domain"/>
    <property type="match status" value="1"/>
</dbReference>
<dbReference type="InterPro" id="IPR023395">
    <property type="entry name" value="MCP_dom_sf"/>
</dbReference>
<feature type="transmembrane region" description="Helical" evidence="7">
    <location>
        <begin position="235"/>
        <end position="258"/>
    </location>
</feature>
<sequence>MAKDGKPVGIHLTASGFAAIVNYPLWRSSVLRQSGYLPKATTLELYSHAFTPPYKGIVTVIGGMTWARAGIFYMSDKLKLYFEQRGVKGGQVLAPLLSSSFVQMLNMPLIRTSIIAQHPSCTSLRASVKRVVEEEGVLGLWRGTTAGMLKTVPKYCTAIIVKDYIERYNPNSGGRDVAEWEVYSFMVAKAVTAAVAGAVLTNPADIVRNEMFKPGTKEGVIGTVMQLREREGWRWLGRGVGTNLVSVSVPVGITIFLIDALQRRW</sequence>
<keyword evidence="3" id="KW-0677">Repeat</keyword>
<evidence type="ECO:0000313" key="9">
    <source>
        <dbReference type="Proteomes" id="UP001165082"/>
    </source>
</evidence>